<gene>
    <name evidence="2" type="ORF">BJ122_1047</name>
</gene>
<proteinExistence type="predicted"/>
<dbReference type="OrthoDB" id="5918037at2"/>
<dbReference type="Proteomes" id="UP000248148">
    <property type="component" value="Unassembled WGS sequence"/>
</dbReference>
<dbReference type="Pfam" id="PF09722">
    <property type="entry name" value="Xre_MbcA_ParS_C"/>
    <property type="match status" value="1"/>
</dbReference>
<protein>
    <submittedName>
        <fullName evidence="2">Putative toxin-antitoxin system antitoxin component (TIGR02293 family)</fullName>
    </submittedName>
</protein>
<keyword evidence="3" id="KW-1185">Reference proteome</keyword>
<name>A0A318TJP6_9BRAD</name>
<comment type="caution">
    <text evidence="2">The sequence shown here is derived from an EMBL/GenBank/DDBJ whole genome shotgun (WGS) entry which is preliminary data.</text>
</comment>
<organism evidence="2 3">
    <name type="scientific">Rhodopseudomonas faecalis</name>
    <dbReference type="NCBI Taxonomy" id="99655"/>
    <lineage>
        <taxon>Bacteria</taxon>
        <taxon>Pseudomonadati</taxon>
        <taxon>Pseudomonadota</taxon>
        <taxon>Alphaproteobacteria</taxon>
        <taxon>Hyphomicrobiales</taxon>
        <taxon>Nitrobacteraceae</taxon>
        <taxon>Rhodopseudomonas</taxon>
    </lineage>
</organism>
<accession>A0A318TJP6</accession>
<reference evidence="2 3" key="1">
    <citation type="submission" date="2018-06" db="EMBL/GenBank/DDBJ databases">
        <title>Genomic Encyclopedia of Archaeal and Bacterial Type Strains, Phase II (KMG-II): from individual species to whole genera.</title>
        <authorList>
            <person name="Goeker M."/>
        </authorList>
    </citation>
    <scope>NUCLEOTIDE SEQUENCE [LARGE SCALE GENOMIC DNA]</scope>
    <source>
        <strain evidence="2 3">JCM 11668</strain>
    </source>
</reference>
<sequence>MTAKSLAETVERFKELRRKGDSRSVEAFISDESLLDQTETIRTQEQDQAVRSIPVGPERADAIFRSVATLALAERVFGNRDKAQAWLTRPNRALNGQRPADLLQDELGAAVVQELLEQIDHGIFA</sequence>
<dbReference type="RefSeq" id="WP_103012483.1">
    <property type="nucleotide sequence ID" value="NZ_QJTI01000004.1"/>
</dbReference>
<evidence type="ECO:0000313" key="3">
    <source>
        <dbReference type="Proteomes" id="UP000248148"/>
    </source>
</evidence>
<dbReference type="AlphaFoldDB" id="A0A318TJP6"/>
<feature type="domain" description="Antitoxin Xre/MbcA/ParS-like toxin-binding" evidence="1">
    <location>
        <begin position="73"/>
        <end position="122"/>
    </location>
</feature>
<dbReference type="EMBL" id="QJTI01000004">
    <property type="protein sequence ID" value="PYF04030.1"/>
    <property type="molecule type" value="Genomic_DNA"/>
</dbReference>
<dbReference type="InterPro" id="IPR024467">
    <property type="entry name" value="Xre/MbcA/ParS-like_toxin-bd"/>
</dbReference>
<evidence type="ECO:0000259" key="1">
    <source>
        <dbReference type="Pfam" id="PF09722"/>
    </source>
</evidence>
<evidence type="ECO:0000313" key="2">
    <source>
        <dbReference type="EMBL" id="PYF04030.1"/>
    </source>
</evidence>